<keyword evidence="1" id="KW-0802">TPR repeat</keyword>
<dbReference type="InterPro" id="IPR053209">
    <property type="entry name" value="Gramillin-biosynth_MTr"/>
</dbReference>
<feature type="repeat" description="TPR" evidence="1">
    <location>
        <begin position="224"/>
        <end position="257"/>
    </location>
</feature>
<dbReference type="Gene3D" id="1.25.40.10">
    <property type="entry name" value="Tetratricopeptide repeat domain"/>
    <property type="match status" value="1"/>
</dbReference>
<dbReference type="Pfam" id="PF00856">
    <property type="entry name" value="SET"/>
    <property type="match status" value="1"/>
</dbReference>
<dbReference type="SMART" id="SM00028">
    <property type="entry name" value="TPR"/>
    <property type="match status" value="3"/>
</dbReference>
<organism evidence="3 4">
    <name type="scientific">Neohortaea acidophila</name>
    <dbReference type="NCBI Taxonomy" id="245834"/>
    <lineage>
        <taxon>Eukaryota</taxon>
        <taxon>Fungi</taxon>
        <taxon>Dikarya</taxon>
        <taxon>Ascomycota</taxon>
        <taxon>Pezizomycotina</taxon>
        <taxon>Dothideomycetes</taxon>
        <taxon>Dothideomycetidae</taxon>
        <taxon>Mycosphaerellales</taxon>
        <taxon>Teratosphaeriaceae</taxon>
        <taxon>Neohortaea</taxon>
    </lineage>
</organism>
<dbReference type="PANTHER" id="PTHR47643:SF2">
    <property type="entry name" value="TPR DOMAIN PROTEIN (AFU_ORTHOLOGUE AFUA_5G12710)"/>
    <property type="match status" value="1"/>
</dbReference>
<dbReference type="EMBL" id="MU001632">
    <property type="protein sequence ID" value="KAF2486043.1"/>
    <property type="molecule type" value="Genomic_DNA"/>
</dbReference>
<dbReference type="InterPro" id="IPR011990">
    <property type="entry name" value="TPR-like_helical_dom_sf"/>
</dbReference>
<sequence>MGQEARQYFVGDAYPPCTKPLSEIEPMSLKDLQLDTHHRGKVVFVRTADDGVKAAAVRTIVEDESGDVERLAVYNVYSSPEAADLLSDGCIFAIKEPFFEASVNGDLSIRVDHPSDLVYLSSSDSRAPKKFQSTPKEGEDSALDWKTRGNQFYKTDKFTDAVRAFSVGLDRCKDQNGSIRCDILRNRAITNIYLKRFETALSDAKAAVIATSDSQNAATSALNAKSEFRAGRAAYELGDFKEASRRFTEASKLQPDDQDTIRQLQRVGERLDEQRTGNYDFTQMGKSVSKKRNRLDHADYLAKTTKKAAGSHGNGLFATQDISAGDLILCEKACATACDADPGGHDFTLLDSNSQRQLSGTQGLLLFNIIAKLGHNSIAATRFFELFDDDYPYSTPPAVVDGVVAVDTFRAQAVLAHNTFGCPSTKTSSKAAQRQVQSPSGYPSTGLWLTTSYVNHACNGNAMRSFMGDVMILRATRDINKGEEILMPYRLPNADNAVTQSELEKIWGFKCDCQLCQTEAKAPPSQRRQRSQTVKEAEEVLSSSPISASKQAVKKSMARVERLMEKLEKSYDADTYEKQPRLALVPPGLWLCKAYACHGDWEKVKQSSFSLLRNLGYVTTASGDGKKLSLDRAHCLLVDDAISATILGLWAAEHLQNAAHKDFLDGLARGLYDTLNGEMSGFEDKCEALREACAVRK</sequence>
<feature type="domain" description="SET" evidence="2">
    <location>
        <begin position="297"/>
        <end position="490"/>
    </location>
</feature>
<keyword evidence="4" id="KW-1185">Reference proteome</keyword>
<accession>A0A6A6Q306</accession>
<evidence type="ECO:0000313" key="3">
    <source>
        <dbReference type="EMBL" id="KAF2486043.1"/>
    </source>
</evidence>
<evidence type="ECO:0000259" key="2">
    <source>
        <dbReference type="PROSITE" id="PS50280"/>
    </source>
</evidence>
<proteinExistence type="predicted"/>
<evidence type="ECO:0000313" key="4">
    <source>
        <dbReference type="Proteomes" id="UP000799767"/>
    </source>
</evidence>
<dbReference type="InterPro" id="IPR046341">
    <property type="entry name" value="SET_dom_sf"/>
</dbReference>
<dbReference type="GeneID" id="54471730"/>
<dbReference type="SUPFAM" id="SSF82199">
    <property type="entry name" value="SET domain"/>
    <property type="match status" value="1"/>
</dbReference>
<evidence type="ECO:0000256" key="1">
    <source>
        <dbReference type="PROSITE-ProRule" id="PRU00339"/>
    </source>
</evidence>
<gene>
    <name evidence="3" type="ORF">BDY17DRAFT_246480</name>
</gene>
<reference evidence="3" key="1">
    <citation type="journal article" date="2020" name="Stud. Mycol.">
        <title>101 Dothideomycetes genomes: a test case for predicting lifestyles and emergence of pathogens.</title>
        <authorList>
            <person name="Haridas S."/>
            <person name="Albert R."/>
            <person name="Binder M."/>
            <person name="Bloem J."/>
            <person name="Labutti K."/>
            <person name="Salamov A."/>
            <person name="Andreopoulos B."/>
            <person name="Baker S."/>
            <person name="Barry K."/>
            <person name="Bills G."/>
            <person name="Bluhm B."/>
            <person name="Cannon C."/>
            <person name="Castanera R."/>
            <person name="Culley D."/>
            <person name="Daum C."/>
            <person name="Ezra D."/>
            <person name="Gonzalez J."/>
            <person name="Henrissat B."/>
            <person name="Kuo A."/>
            <person name="Liang C."/>
            <person name="Lipzen A."/>
            <person name="Lutzoni F."/>
            <person name="Magnuson J."/>
            <person name="Mondo S."/>
            <person name="Nolan M."/>
            <person name="Ohm R."/>
            <person name="Pangilinan J."/>
            <person name="Park H.-J."/>
            <person name="Ramirez L."/>
            <person name="Alfaro M."/>
            <person name="Sun H."/>
            <person name="Tritt A."/>
            <person name="Yoshinaga Y."/>
            <person name="Zwiers L.-H."/>
            <person name="Turgeon B."/>
            <person name="Goodwin S."/>
            <person name="Spatafora J."/>
            <person name="Crous P."/>
            <person name="Grigoriev I."/>
        </authorList>
    </citation>
    <scope>NUCLEOTIDE SEQUENCE</scope>
    <source>
        <strain evidence="3">CBS 113389</strain>
    </source>
</reference>
<dbReference type="InterPro" id="IPR001214">
    <property type="entry name" value="SET_dom"/>
</dbReference>
<dbReference type="Gene3D" id="2.170.270.10">
    <property type="entry name" value="SET domain"/>
    <property type="match status" value="1"/>
</dbReference>
<dbReference type="SUPFAM" id="SSF48452">
    <property type="entry name" value="TPR-like"/>
    <property type="match status" value="1"/>
</dbReference>
<protein>
    <recommendedName>
        <fullName evidence="2">SET domain-containing protein</fullName>
    </recommendedName>
</protein>
<dbReference type="SMART" id="SM00317">
    <property type="entry name" value="SET"/>
    <property type="match status" value="1"/>
</dbReference>
<dbReference type="PROSITE" id="PS50005">
    <property type="entry name" value="TPR"/>
    <property type="match status" value="1"/>
</dbReference>
<dbReference type="AlphaFoldDB" id="A0A6A6Q306"/>
<dbReference type="OrthoDB" id="438641at2759"/>
<dbReference type="Proteomes" id="UP000799767">
    <property type="component" value="Unassembled WGS sequence"/>
</dbReference>
<dbReference type="InterPro" id="IPR019734">
    <property type="entry name" value="TPR_rpt"/>
</dbReference>
<dbReference type="PANTHER" id="PTHR47643">
    <property type="entry name" value="TPR DOMAIN PROTEIN (AFU_ORTHOLOGUE AFUA_5G12710)"/>
    <property type="match status" value="1"/>
</dbReference>
<dbReference type="RefSeq" id="XP_033592612.1">
    <property type="nucleotide sequence ID" value="XM_033730728.1"/>
</dbReference>
<name>A0A6A6Q306_9PEZI</name>
<dbReference type="CDD" id="cd20071">
    <property type="entry name" value="SET_SMYD"/>
    <property type="match status" value="1"/>
</dbReference>
<dbReference type="PROSITE" id="PS50280">
    <property type="entry name" value="SET"/>
    <property type="match status" value="1"/>
</dbReference>